<dbReference type="GO" id="GO:0005886">
    <property type="term" value="C:plasma membrane"/>
    <property type="evidence" value="ECO:0007669"/>
    <property type="project" value="TreeGrafter"/>
</dbReference>
<sequence>MLLLVLLLVRSGVACERRDIFGARPSDGFLVSPNYPLLYPPDQDCVFNLTAAPGLVIHISFTHFHLESRMPRSNQCLNDYVVVTVTDHQGRQHVGERLCGTALPPPIHTMQSALSIRFHSSHANHFSGFRIRYQFLPEKAILEPASSYYDTDLRYQKGCGGHNREGSLDGEIFSPGYPATFPKNVSCNWLIRVNPNKKIYIRLRYLELSPTMAECERASLYIIDGYRHEAPDLRKDDGSQVRFCGGQLLQRGGLKSYMSTGNRLIVRFVTRDHPTLSQLEKYEQEGKPVGFRLVWTEVEELLSDGSECLGFACSGGQLCIDNGQNVCASRSQLCISKSLMCNGVSNCAENDHSDEQHCYSQHIILSACSIILVLILVIFVAIIWQRSRITRRVERRAREKIESVSLNRNGKGAPPVWECARPVCTRDVQRLHRPPLIRQNHELITEMRTFRPALL</sequence>
<dbReference type="FunFam" id="2.60.120.290:FF:000005">
    <property type="entry name" value="Procollagen C-endopeptidase enhancer 1"/>
    <property type="match status" value="1"/>
</dbReference>
<feature type="domain" description="CUB" evidence="5">
    <location>
        <begin position="159"/>
        <end position="298"/>
    </location>
</feature>
<evidence type="ECO:0000313" key="6">
    <source>
        <dbReference type="Proteomes" id="UP000887569"/>
    </source>
</evidence>
<keyword evidence="3" id="KW-1133">Transmembrane helix</keyword>
<dbReference type="CDD" id="cd00041">
    <property type="entry name" value="CUB"/>
    <property type="match status" value="2"/>
</dbReference>
<evidence type="ECO:0000256" key="3">
    <source>
        <dbReference type="SAM" id="Phobius"/>
    </source>
</evidence>
<dbReference type="PROSITE" id="PS01180">
    <property type="entry name" value="CUB"/>
    <property type="match status" value="2"/>
</dbReference>
<dbReference type="Gene3D" id="2.60.120.290">
    <property type="entry name" value="Spermadhesin, CUB domain"/>
    <property type="match status" value="2"/>
</dbReference>
<feature type="chain" id="PRO_5038068811" evidence="4">
    <location>
        <begin position="16"/>
        <end position="455"/>
    </location>
</feature>
<dbReference type="Proteomes" id="UP000887569">
    <property type="component" value="Unplaced"/>
</dbReference>
<evidence type="ECO:0000256" key="2">
    <source>
        <dbReference type="PROSITE-ProRule" id="PRU00059"/>
    </source>
</evidence>
<dbReference type="SMART" id="SM00192">
    <property type="entry name" value="LDLa"/>
    <property type="match status" value="1"/>
</dbReference>
<feature type="signal peptide" evidence="4">
    <location>
        <begin position="1"/>
        <end position="15"/>
    </location>
</feature>
<protein>
    <submittedName>
        <fullName evidence="7">Cirhin</fullName>
    </submittedName>
</protein>
<reference evidence="7" key="1">
    <citation type="submission" date="2022-11" db="UniProtKB">
        <authorList>
            <consortium name="WormBaseParasite"/>
        </authorList>
    </citation>
    <scope>IDENTIFICATION</scope>
</reference>
<dbReference type="AlphaFoldDB" id="A0A915BQM9"/>
<dbReference type="CDD" id="cd00112">
    <property type="entry name" value="LDLa"/>
    <property type="match status" value="1"/>
</dbReference>
<dbReference type="Gene3D" id="4.10.400.10">
    <property type="entry name" value="Low-density Lipoprotein Receptor"/>
    <property type="match status" value="1"/>
</dbReference>
<organism evidence="6 7">
    <name type="scientific">Parascaris univalens</name>
    <name type="common">Nematode worm</name>
    <dbReference type="NCBI Taxonomy" id="6257"/>
    <lineage>
        <taxon>Eukaryota</taxon>
        <taxon>Metazoa</taxon>
        <taxon>Ecdysozoa</taxon>
        <taxon>Nematoda</taxon>
        <taxon>Chromadorea</taxon>
        <taxon>Rhabditida</taxon>
        <taxon>Spirurina</taxon>
        <taxon>Ascaridomorpha</taxon>
        <taxon>Ascaridoidea</taxon>
        <taxon>Ascarididae</taxon>
        <taxon>Parascaris</taxon>
    </lineage>
</organism>
<keyword evidence="3" id="KW-0812">Transmembrane</keyword>
<keyword evidence="1" id="KW-1015">Disulfide bond</keyword>
<dbReference type="Pfam" id="PF00431">
    <property type="entry name" value="CUB"/>
    <property type="match status" value="2"/>
</dbReference>
<feature type="transmembrane region" description="Helical" evidence="3">
    <location>
        <begin position="363"/>
        <end position="384"/>
    </location>
</feature>
<evidence type="ECO:0000313" key="7">
    <source>
        <dbReference type="WBParaSite" id="PgR052_g036_t03"/>
    </source>
</evidence>
<dbReference type="PANTHER" id="PTHR47537:SF5">
    <property type="entry name" value="CUB DOMAIN-CONTAINING PROTEIN"/>
    <property type="match status" value="1"/>
</dbReference>
<keyword evidence="4" id="KW-0732">Signal</keyword>
<proteinExistence type="predicted"/>
<dbReference type="InterPro" id="IPR036055">
    <property type="entry name" value="LDL_receptor-like_sf"/>
</dbReference>
<dbReference type="InterPro" id="IPR000859">
    <property type="entry name" value="CUB_dom"/>
</dbReference>
<keyword evidence="6" id="KW-1185">Reference proteome</keyword>
<feature type="domain" description="CUB" evidence="5">
    <location>
        <begin position="15"/>
        <end position="136"/>
    </location>
</feature>
<dbReference type="InterPro" id="IPR053207">
    <property type="entry name" value="Non-NMDA_GluR_Accessory"/>
</dbReference>
<accession>A0A915BQM9</accession>
<dbReference type="InterPro" id="IPR002172">
    <property type="entry name" value="LDrepeatLR_classA_rpt"/>
</dbReference>
<dbReference type="SMART" id="SM00042">
    <property type="entry name" value="CUB"/>
    <property type="match status" value="2"/>
</dbReference>
<comment type="caution">
    <text evidence="2">Lacks conserved residue(s) required for the propagation of feature annotation.</text>
</comment>
<dbReference type="InterPro" id="IPR035914">
    <property type="entry name" value="Sperma_CUB_dom_sf"/>
</dbReference>
<keyword evidence="3" id="KW-0472">Membrane</keyword>
<dbReference type="SUPFAM" id="SSF49854">
    <property type="entry name" value="Spermadhesin, CUB domain"/>
    <property type="match status" value="2"/>
</dbReference>
<dbReference type="WBParaSite" id="PgR052_g036_t03">
    <property type="protein sequence ID" value="PgR052_g036_t03"/>
    <property type="gene ID" value="PgR052_g036"/>
</dbReference>
<evidence type="ECO:0000256" key="4">
    <source>
        <dbReference type="SAM" id="SignalP"/>
    </source>
</evidence>
<dbReference type="PANTHER" id="PTHR47537">
    <property type="entry name" value="CUBILIN"/>
    <property type="match status" value="1"/>
</dbReference>
<evidence type="ECO:0000256" key="1">
    <source>
        <dbReference type="ARBA" id="ARBA00023157"/>
    </source>
</evidence>
<name>A0A915BQM9_PARUN</name>
<evidence type="ECO:0000259" key="5">
    <source>
        <dbReference type="PROSITE" id="PS01180"/>
    </source>
</evidence>